<proteinExistence type="inferred from homology"/>
<dbReference type="GO" id="GO:0004408">
    <property type="term" value="F:holocytochrome-c synthase activity"/>
    <property type="evidence" value="ECO:0000318"/>
    <property type="project" value="GO_Central"/>
</dbReference>
<evidence type="ECO:0000256" key="6">
    <source>
        <dbReference type="ARBA" id="ARBA00023004"/>
    </source>
</evidence>
<dbReference type="Proteomes" id="UP000001449">
    <property type="component" value="Chromosome 6"/>
</dbReference>
<dbReference type="eggNOG" id="KOG3996">
    <property type="taxonomic scope" value="Eukaryota"/>
</dbReference>
<evidence type="ECO:0000313" key="11">
    <source>
        <dbReference type="EMBL" id="EED91220.1"/>
    </source>
</evidence>
<dbReference type="PROSITE" id="PS00822">
    <property type="entry name" value="CYTO_HEME_LYASE_2"/>
    <property type="match status" value="1"/>
</dbReference>
<keyword evidence="6 10" id="KW-0408">Iron</keyword>
<dbReference type="PaxDb" id="35128-Thaps28667"/>
<name>B8C628_THAPS</name>
<keyword evidence="12" id="KW-1185">Reference proteome</keyword>
<dbReference type="KEGG" id="tps:THAPSDRAFT_28667"/>
<keyword evidence="8 10" id="KW-0472">Membrane</keyword>
<dbReference type="GeneID" id="7445993"/>
<evidence type="ECO:0000256" key="1">
    <source>
        <dbReference type="ARBA" id="ARBA00004273"/>
    </source>
</evidence>
<dbReference type="GO" id="GO:0005743">
    <property type="term" value="C:mitochondrial inner membrane"/>
    <property type="evidence" value="ECO:0007669"/>
    <property type="project" value="UniProtKB-SubCell"/>
</dbReference>
<evidence type="ECO:0000256" key="3">
    <source>
        <dbReference type="ARBA" id="ARBA00022617"/>
    </source>
</evidence>
<sequence length="163" mass="18990">MALSTQRVISSIPRAHQPNNSPLWMYPSEQQFYNAMLRKGYKPPIESIPSVLQIHNAVNERSWLQVCKWEKELHDNADPKLVKFVGRPKDLSPKAWWNSRVLMTQEPFDRHDWYVEDLEGGEPRRYVIDFYEGKEKSGGLPMYIDVRPALDSPSAAVDRVTMF</sequence>
<evidence type="ECO:0000256" key="9">
    <source>
        <dbReference type="ARBA" id="ARBA00023239"/>
    </source>
</evidence>
<reference evidence="11 12" key="1">
    <citation type="journal article" date="2004" name="Science">
        <title>The genome of the diatom Thalassiosira pseudonana: ecology, evolution, and metabolism.</title>
        <authorList>
            <person name="Armbrust E.V."/>
            <person name="Berges J.A."/>
            <person name="Bowler C."/>
            <person name="Green B.R."/>
            <person name="Martinez D."/>
            <person name="Putnam N.H."/>
            <person name="Zhou S."/>
            <person name="Allen A.E."/>
            <person name="Apt K.E."/>
            <person name="Bechner M."/>
            <person name="Brzezinski M.A."/>
            <person name="Chaal B.K."/>
            <person name="Chiovitti A."/>
            <person name="Davis A.K."/>
            <person name="Demarest M.S."/>
            <person name="Detter J.C."/>
            <person name="Glavina T."/>
            <person name="Goodstein D."/>
            <person name="Hadi M.Z."/>
            <person name="Hellsten U."/>
            <person name="Hildebrand M."/>
            <person name="Jenkins B.D."/>
            <person name="Jurka J."/>
            <person name="Kapitonov V.V."/>
            <person name="Kroger N."/>
            <person name="Lau W.W."/>
            <person name="Lane T.W."/>
            <person name="Larimer F.W."/>
            <person name="Lippmeier J.C."/>
            <person name="Lucas S."/>
            <person name="Medina M."/>
            <person name="Montsant A."/>
            <person name="Obornik M."/>
            <person name="Parker M.S."/>
            <person name="Palenik B."/>
            <person name="Pazour G.J."/>
            <person name="Richardson P.M."/>
            <person name="Rynearson T.A."/>
            <person name="Saito M.A."/>
            <person name="Schwartz D.C."/>
            <person name="Thamatrakoln K."/>
            <person name="Valentin K."/>
            <person name="Vardi A."/>
            <person name="Wilkerson F.P."/>
            <person name="Rokhsar D.S."/>
        </authorList>
    </citation>
    <scope>NUCLEOTIDE SEQUENCE [LARGE SCALE GENOMIC DNA]</scope>
    <source>
        <strain evidence="11 12">CCMP1335</strain>
    </source>
</reference>
<evidence type="ECO:0000256" key="4">
    <source>
        <dbReference type="ARBA" id="ARBA00022723"/>
    </source>
</evidence>
<dbReference type="HOGENOM" id="CLU_048602_3_0_1"/>
<dbReference type="RefSeq" id="XP_002291113.1">
    <property type="nucleotide sequence ID" value="XM_002291077.1"/>
</dbReference>
<evidence type="ECO:0000256" key="7">
    <source>
        <dbReference type="ARBA" id="ARBA00023128"/>
    </source>
</evidence>
<comment type="function">
    <text evidence="10">Lyase that catalyzes the covalent linking of the heme group to the cytochrome C apoprotein to produce the mature functional cytochrome.</text>
</comment>
<accession>B8C628</accession>
<gene>
    <name evidence="11" type="ORF">THAPSDRAFT_28667</name>
</gene>
<dbReference type="EC" id="4.4.1.17" evidence="10"/>
<reference evidence="11 12" key="2">
    <citation type="journal article" date="2008" name="Nature">
        <title>The Phaeodactylum genome reveals the evolutionary history of diatom genomes.</title>
        <authorList>
            <person name="Bowler C."/>
            <person name="Allen A.E."/>
            <person name="Badger J.H."/>
            <person name="Grimwood J."/>
            <person name="Jabbari K."/>
            <person name="Kuo A."/>
            <person name="Maheswari U."/>
            <person name="Martens C."/>
            <person name="Maumus F."/>
            <person name="Otillar R.P."/>
            <person name="Rayko E."/>
            <person name="Salamov A."/>
            <person name="Vandepoele K."/>
            <person name="Beszteri B."/>
            <person name="Gruber A."/>
            <person name="Heijde M."/>
            <person name="Katinka M."/>
            <person name="Mock T."/>
            <person name="Valentin K."/>
            <person name="Verret F."/>
            <person name="Berges J.A."/>
            <person name="Brownlee C."/>
            <person name="Cadoret J.P."/>
            <person name="Chiovitti A."/>
            <person name="Choi C.J."/>
            <person name="Coesel S."/>
            <person name="De Martino A."/>
            <person name="Detter J.C."/>
            <person name="Durkin C."/>
            <person name="Falciatore A."/>
            <person name="Fournet J."/>
            <person name="Haruta M."/>
            <person name="Huysman M.J."/>
            <person name="Jenkins B.D."/>
            <person name="Jiroutova K."/>
            <person name="Jorgensen R.E."/>
            <person name="Joubert Y."/>
            <person name="Kaplan A."/>
            <person name="Kroger N."/>
            <person name="Kroth P.G."/>
            <person name="La Roche J."/>
            <person name="Lindquist E."/>
            <person name="Lommer M."/>
            <person name="Martin-Jezequel V."/>
            <person name="Lopez P.J."/>
            <person name="Lucas S."/>
            <person name="Mangogna M."/>
            <person name="McGinnis K."/>
            <person name="Medlin L.K."/>
            <person name="Montsant A."/>
            <person name="Oudot-Le Secq M.P."/>
            <person name="Napoli C."/>
            <person name="Obornik M."/>
            <person name="Parker M.S."/>
            <person name="Petit J.L."/>
            <person name="Porcel B.M."/>
            <person name="Poulsen N."/>
            <person name="Robison M."/>
            <person name="Rychlewski L."/>
            <person name="Rynearson T.A."/>
            <person name="Schmutz J."/>
            <person name="Shapiro H."/>
            <person name="Siaut M."/>
            <person name="Stanley M."/>
            <person name="Sussman M.R."/>
            <person name="Taylor A.R."/>
            <person name="Vardi A."/>
            <person name="von Dassow P."/>
            <person name="Vyverman W."/>
            <person name="Willis A."/>
            <person name="Wyrwicz L.S."/>
            <person name="Rokhsar D.S."/>
            <person name="Weissenbach J."/>
            <person name="Armbrust E.V."/>
            <person name="Green B.R."/>
            <person name="Van de Peer Y."/>
            <person name="Grigoriev I.V."/>
        </authorList>
    </citation>
    <scope>NUCLEOTIDE SEQUENCE [LARGE SCALE GENOMIC DNA]</scope>
    <source>
        <strain evidence="11 12">CCMP1335</strain>
    </source>
</reference>
<organism evidence="11 12">
    <name type="scientific">Thalassiosira pseudonana</name>
    <name type="common">Marine diatom</name>
    <name type="synonym">Cyclotella nana</name>
    <dbReference type="NCBI Taxonomy" id="35128"/>
    <lineage>
        <taxon>Eukaryota</taxon>
        <taxon>Sar</taxon>
        <taxon>Stramenopiles</taxon>
        <taxon>Ochrophyta</taxon>
        <taxon>Bacillariophyta</taxon>
        <taxon>Coscinodiscophyceae</taxon>
        <taxon>Thalassiosirophycidae</taxon>
        <taxon>Thalassiosirales</taxon>
        <taxon>Thalassiosiraceae</taxon>
        <taxon>Thalassiosira</taxon>
    </lineage>
</organism>
<dbReference type="AlphaFoldDB" id="B8C628"/>
<comment type="similarity">
    <text evidence="2 10">Belongs to the cytochrome c-type heme lyase family.</text>
</comment>
<keyword evidence="7 10" id="KW-0496">Mitochondrion</keyword>
<dbReference type="Pfam" id="PF01265">
    <property type="entry name" value="Cyto_heme_lyase"/>
    <property type="match status" value="1"/>
</dbReference>
<dbReference type="OMA" id="WKRIMKK"/>
<evidence type="ECO:0000256" key="10">
    <source>
        <dbReference type="RuleBase" id="RU363130"/>
    </source>
</evidence>
<evidence type="ECO:0000256" key="2">
    <source>
        <dbReference type="ARBA" id="ARBA00007255"/>
    </source>
</evidence>
<protein>
    <recommendedName>
        <fullName evidence="10">Holocytochrome c-type synthase</fullName>
        <ecNumber evidence="10">4.4.1.17</ecNumber>
    </recommendedName>
</protein>
<keyword evidence="4 10" id="KW-0479">Metal-binding</keyword>
<dbReference type="GO" id="GO:0005739">
    <property type="term" value="C:mitochondrion"/>
    <property type="evidence" value="ECO:0000318"/>
    <property type="project" value="GO_Central"/>
</dbReference>
<dbReference type="FunCoup" id="B8C628">
    <property type="interactions" value="81"/>
</dbReference>
<dbReference type="PANTHER" id="PTHR12743">
    <property type="entry name" value="CYTOCHROME C1 HEME LYASE"/>
    <property type="match status" value="1"/>
</dbReference>
<comment type="catalytic activity">
    <reaction evidence="10">
        <text>holo-[cytochrome c] = apo-[cytochrome c] + heme b</text>
        <dbReference type="Rhea" id="RHEA:22648"/>
        <dbReference type="Rhea" id="RHEA-COMP:10725"/>
        <dbReference type="Rhea" id="RHEA-COMP:10726"/>
        <dbReference type="ChEBI" id="CHEBI:29950"/>
        <dbReference type="ChEBI" id="CHEBI:60344"/>
        <dbReference type="ChEBI" id="CHEBI:83739"/>
        <dbReference type="EC" id="4.4.1.17"/>
    </reaction>
</comment>
<comment type="subcellular location">
    <subcellularLocation>
        <location evidence="1 10">Mitochondrion inner membrane</location>
    </subcellularLocation>
</comment>
<dbReference type="InParanoid" id="B8C628"/>
<dbReference type="InterPro" id="IPR000511">
    <property type="entry name" value="Holocyt_c/c1_synthase"/>
</dbReference>
<dbReference type="EMBL" id="CM000643">
    <property type="protein sequence ID" value="EED91220.1"/>
    <property type="molecule type" value="Genomic_DNA"/>
</dbReference>
<feature type="non-terminal residue" evidence="11">
    <location>
        <position position="163"/>
    </location>
</feature>
<dbReference type="GO" id="GO:0046872">
    <property type="term" value="F:metal ion binding"/>
    <property type="evidence" value="ECO:0007669"/>
    <property type="project" value="UniProtKB-KW"/>
</dbReference>
<dbReference type="STRING" id="35128.B8C628"/>
<evidence type="ECO:0000256" key="8">
    <source>
        <dbReference type="ARBA" id="ARBA00023136"/>
    </source>
</evidence>
<evidence type="ECO:0000256" key="5">
    <source>
        <dbReference type="ARBA" id="ARBA00022792"/>
    </source>
</evidence>
<dbReference type="PANTHER" id="PTHR12743:SF0">
    <property type="entry name" value="HOLOCYTOCHROME C-TYPE SYNTHASE"/>
    <property type="match status" value="1"/>
</dbReference>
<keyword evidence="9 10" id="KW-0456">Lyase</keyword>
<keyword evidence="3 10" id="KW-0349">Heme</keyword>
<keyword evidence="5 10" id="KW-0999">Mitochondrion inner membrane</keyword>
<evidence type="ECO:0000313" key="12">
    <source>
        <dbReference type="Proteomes" id="UP000001449"/>
    </source>
</evidence>